<dbReference type="AlphaFoldDB" id="A0AAE1HCP5"/>
<name>A0AAE1HCP5_9NEOP</name>
<evidence type="ECO:0000313" key="3">
    <source>
        <dbReference type="Proteomes" id="UP001219518"/>
    </source>
</evidence>
<sequence length="413" mass="43566">MANGHGPRMAMDRFTMASRMAMVIEQGAMPGGLLLAGWWVPLPGRRGVPGCAACPRCPPPRCLASGAVPGSSAGTQRSAASSQTERRKSWSLGSARGSSPTGHTVTLWAGRGLGDHRRDAEVAYLPGRAPRARRSTIALDARTSVVVGVDCARAGGVPGFMLSACLRLLAALDEVVGLLSARTSSASSVRRPRTAPGFRATALFLDPSDQVAAGFRARQLRQAIRERDPLARRLRTVLTSDPGKSWVKLPAWGATGRRVSPVFLLASLADPSGQWAYDAIVGRLPLVCEEPLVPMPSPVVPGIVPLLRLNPGASLEDGALGLTAPDVGLRPAPSPRVRAMINLATWNVRGAAQAGAKEAIDAALLGRAKVTMSITMATACHGHCPWAKWPWYYAHGQTMTRPWAGHGHGQNSP</sequence>
<reference evidence="2" key="2">
    <citation type="journal article" date="2023" name="BMC Genomics">
        <title>Pest status, molecular evolution, and epigenetic factors derived from the genome assembly of Frankliniella fusca, a thysanopteran phytovirus vector.</title>
        <authorList>
            <person name="Catto M.A."/>
            <person name="Labadie P.E."/>
            <person name="Jacobson A.L."/>
            <person name="Kennedy G.G."/>
            <person name="Srinivasan R."/>
            <person name="Hunt B.G."/>
        </authorList>
    </citation>
    <scope>NUCLEOTIDE SEQUENCE</scope>
    <source>
        <strain evidence="2">PL_HMW_Pooled</strain>
    </source>
</reference>
<evidence type="ECO:0000313" key="2">
    <source>
        <dbReference type="EMBL" id="KAK3918992.1"/>
    </source>
</evidence>
<organism evidence="2 3">
    <name type="scientific">Frankliniella fusca</name>
    <dbReference type="NCBI Taxonomy" id="407009"/>
    <lineage>
        <taxon>Eukaryota</taxon>
        <taxon>Metazoa</taxon>
        <taxon>Ecdysozoa</taxon>
        <taxon>Arthropoda</taxon>
        <taxon>Hexapoda</taxon>
        <taxon>Insecta</taxon>
        <taxon>Pterygota</taxon>
        <taxon>Neoptera</taxon>
        <taxon>Paraneoptera</taxon>
        <taxon>Thysanoptera</taxon>
        <taxon>Terebrantia</taxon>
        <taxon>Thripoidea</taxon>
        <taxon>Thripidae</taxon>
        <taxon>Frankliniella</taxon>
    </lineage>
</organism>
<reference evidence="2" key="1">
    <citation type="submission" date="2021-07" db="EMBL/GenBank/DDBJ databases">
        <authorList>
            <person name="Catto M.A."/>
            <person name="Jacobson A."/>
            <person name="Kennedy G."/>
            <person name="Labadie P."/>
            <person name="Hunt B.G."/>
            <person name="Srinivasan R."/>
        </authorList>
    </citation>
    <scope>NUCLEOTIDE SEQUENCE</scope>
    <source>
        <strain evidence="2">PL_HMW_Pooled</strain>
        <tissue evidence="2">Head</tissue>
    </source>
</reference>
<gene>
    <name evidence="2" type="ORF">KUF71_001116</name>
</gene>
<accession>A0AAE1HCP5</accession>
<protein>
    <submittedName>
        <fullName evidence="2">Dynein heavy chain 14, axonemal</fullName>
    </submittedName>
</protein>
<evidence type="ECO:0000256" key="1">
    <source>
        <dbReference type="SAM" id="MobiDB-lite"/>
    </source>
</evidence>
<keyword evidence="3" id="KW-1185">Reference proteome</keyword>
<proteinExistence type="predicted"/>
<dbReference type="Proteomes" id="UP001219518">
    <property type="component" value="Unassembled WGS sequence"/>
</dbReference>
<feature type="compositionally biased region" description="Polar residues" evidence="1">
    <location>
        <begin position="72"/>
        <end position="83"/>
    </location>
</feature>
<comment type="caution">
    <text evidence="2">The sequence shown here is derived from an EMBL/GenBank/DDBJ whole genome shotgun (WGS) entry which is preliminary data.</text>
</comment>
<feature type="region of interest" description="Disordered" evidence="1">
    <location>
        <begin position="67"/>
        <end position="105"/>
    </location>
</feature>
<dbReference type="EMBL" id="JAHWGI010000968">
    <property type="protein sequence ID" value="KAK3918992.1"/>
    <property type="molecule type" value="Genomic_DNA"/>
</dbReference>